<dbReference type="KEGG" id="hha:Hhal_0510"/>
<keyword evidence="9" id="KW-0966">Cell projection</keyword>
<comment type="similarity">
    <text evidence="3">Belongs to the bacterial flagellin family.</text>
</comment>
<accession>A1WUD5</accession>
<dbReference type="HOGENOM" id="CLU_024437_5_0_6"/>
<evidence type="ECO:0000256" key="2">
    <source>
        <dbReference type="ARBA" id="ARBA00004613"/>
    </source>
</evidence>
<proteinExistence type="inferred from homology"/>
<evidence type="ECO:0000313" key="10">
    <source>
        <dbReference type="Proteomes" id="UP000000647"/>
    </source>
</evidence>
<dbReference type="STRING" id="349124.Hhal_0510"/>
<reference evidence="9 10" key="2">
    <citation type="journal article" date="2013" name="Stand. Genomic Sci.">
        <title>Complete genome sequence of Halorhodospira halophila SL1.</title>
        <authorList>
            <person name="Challacombe J.F."/>
            <person name="Majid S."/>
            <person name="Deole R."/>
            <person name="Brettin T.S."/>
            <person name="Bruce D."/>
            <person name="Delano S.F."/>
            <person name="Detter J.C."/>
            <person name="Gleasner C.D."/>
            <person name="Han C.S."/>
            <person name="Misra M."/>
            <person name="Reitenga K.G."/>
            <person name="Mikhailova N."/>
            <person name="Woyke T."/>
            <person name="Pitluck S."/>
            <person name="Nolan M."/>
            <person name="Land M.L."/>
            <person name="Saunders E."/>
            <person name="Tapia R."/>
            <person name="Lapidus A."/>
            <person name="Ivanova N."/>
            <person name="Hoff W.D."/>
        </authorList>
    </citation>
    <scope>NUCLEOTIDE SEQUENCE [LARGE SCALE GENOMIC DNA]</scope>
    <source>
        <strain evidence="10">DSM 244 / SL1</strain>
    </source>
</reference>
<evidence type="ECO:0000313" key="9">
    <source>
        <dbReference type="EMBL" id="ABM61297.1"/>
    </source>
</evidence>
<evidence type="ECO:0000256" key="6">
    <source>
        <dbReference type="SAM" id="MobiDB-lite"/>
    </source>
</evidence>
<evidence type="ECO:0000259" key="8">
    <source>
        <dbReference type="Pfam" id="PF00700"/>
    </source>
</evidence>
<protein>
    <submittedName>
        <fullName evidence="9">Flagellar hook-associated protein 3</fullName>
    </submittedName>
</protein>
<dbReference type="InterPro" id="IPR001029">
    <property type="entry name" value="Flagellin_N"/>
</dbReference>
<dbReference type="SUPFAM" id="SSF64518">
    <property type="entry name" value="Phase 1 flagellin"/>
    <property type="match status" value="1"/>
</dbReference>
<dbReference type="AlphaFoldDB" id="A1WUD5"/>
<evidence type="ECO:0000256" key="1">
    <source>
        <dbReference type="ARBA" id="ARBA00004365"/>
    </source>
</evidence>
<dbReference type="Gene3D" id="1.20.1330.10">
    <property type="entry name" value="f41 fragment of flagellin, N-terminal domain"/>
    <property type="match status" value="2"/>
</dbReference>
<feature type="compositionally biased region" description="Polar residues" evidence="6">
    <location>
        <begin position="1"/>
        <end position="32"/>
    </location>
</feature>
<dbReference type="GO" id="GO:0005198">
    <property type="term" value="F:structural molecule activity"/>
    <property type="evidence" value="ECO:0007669"/>
    <property type="project" value="InterPro"/>
</dbReference>
<dbReference type="EMBL" id="CP000544">
    <property type="protein sequence ID" value="ABM61297.1"/>
    <property type="molecule type" value="Genomic_DNA"/>
</dbReference>
<feature type="domain" description="Flagellin C-terminal" evidence="8">
    <location>
        <begin position="340"/>
        <end position="419"/>
    </location>
</feature>
<dbReference type="GO" id="GO:0005576">
    <property type="term" value="C:extracellular region"/>
    <property type="evidence" value="ECO:0007669"/>
    <property type="project" value="UniProtKB-SubCell"/>
</dbReference>
<evidence type="ECO:0000256" key="4">
    <source>
        <dbReference type="ARBA" id="ARBA00022525"/>
    </source>
</evidence>
<comment type="subcellular location">
    <subcellularLocation>
        <location evidence="1">Bacterial flagellum</location>
    </subcellularLocation>
    <subcellularLocation>
        <location evidence="2">Secreted</location>
    </subcellularLocation>
</comment>
<dbReference type="eggNOG" id="COG1344">
    <property type="taxonomic scope" value="Bacteria"/>
</dbReference>
<reference evidence="10" key="1">
    <citation type="submission" date="2006-12" db="EMBL/GenBank/DDBJ databases">
        <title>Complete sequence of Halorhodospira halophila SL1.</title>
        <authorList>
            <consortium name="US DOE Joint Genome Institute"/>
            <person name="Copeland A."/>
            <person name="Lucas S."/>
            <person name="Lapidus A."/>
            <person name="Barry K."/>
            <person name="Detter J.C."/>
            <person name="Glavina del Rio T."/>
            <person name="Hammon N."/>
            <person name="Israni S."/>
            <person name="Dalin E."/>
            <person name="Tice H."/>
            <person name="Pitluck S."/>
            <person name="Saunders E."/>
            <person name="Brettin T."/>
            <person name="Bruce D."/>
            <person name="Han C."/>
            <person name="Tapia R."/>
            <person name="Schmutz J."/>
            <person name="Larimer F."/>
            <person name="Land M."/>
            <person name="Hauser L."/>
            <person name="Kyrpides N."/>
            <person name="Mikhailova N."/>
            <person name="Hoff W."/>
            <person name="Richardson P."/>
        </authorList>
    </citation>
    <scope>NUCLEOTIDE SEQUENCE [LARGE SCALE GENOMIC DNA]</scope>
    <source>
        <strain evidence="10">DSM 244 / SL1</strain>
    </source>
</reference>
<dbReference type="InterPro" id="IPR001492">
    <property type="entry name" value="Flagellin"/>
</dbReference>
<sequence length="420" mass="46126">MRVSTSHMQNTAVQNMTGQQSEINDTQTQLSSGRRVLRPSDDPTSAARTLDLKRATESLERFNRNGDLARTRLSMSESALEQAGNELQRIRELTVQAANGTQDASTRSYIASEIEERYKQLVELGNSRDGNGEYLFSGSRTRTQPFNMGTDGHVTYHGDQNSREVRIGPGRQIGVDHSGFDAFMKVPDGNGQYQAFQGEGNRGTGVVSVVDGKVRSPTAEQYRIRFAEDEDGNTRYAVQRTDNPEDENAWEWVGTEDGGPPAVEDAPLYEPGATIEVDDGVRVKIEGHPEPGEDGDGDFFTITGSRSQSIFATVNELIGALKEGEGPDFRNAADRALGDLDLAMENTYRVRSEIGARLSTLDSEKASNEAAIIDLKQATSDERDLDYAEATGRFNQELTGLEAAQSTFGRVQNLSLFDYI</sequence>
<feature type="region of interest" description="Disordered" evidence="6">
    <location>
        <begin position="1"/>
        <end position="45"/>
    </location>
</feature>
<dbReference type="InterPro" id="IPR046358">
    <property type="entry name" value="Flagellin_C"/>
</dbReference>
<gene>
    <name evidence="9" type="ordered locus">Hhal_0510</name>
</gene>
<keyword evidence="10" id="KW-1185">Reference proteome</keyword>
<dbReference type="PANTHER" id="PTHR42792:SF1">
    <property type="entry name" value="FLAGELLAR HOOK-ASSOCIATED PROTEIN 3"/>
    <property type="match status" value="1"/>
</dbReference>
<keyword evidence="4" id="KW-0964">Secreted</keyword>
<feature type="domain" description="Flagellin N-terminal" evidence="7">
    <location>
        <begin position="3"/>
        <end position="141"/>
    </location>
</feature>
<dbReference type="GO" id="GO:0009424">
    <property type="term" value="C:bacterial-type flagellum hook"/>
    <property type="evidence" value="ECO:0007669"/>
    <property type="project" value="InterPro"/>
</dbReference>
<dbReference type="NCBIfam" id="TIGR02550">
    <property type="entry name" value="flagell_flgL"/>
    <property type="match status" value="1"/>
</dbReference>
<name>A1WUD5_HALHL</name>
<evidence type="ECO:0000256" key="3">
    <source>
        <dbReference type="ARBA" id="ARBA00005709"/>
    </source>
</evidence>
<organism evidence="9 10">
    <name type="scientific">Halorhodospira halophila (strain DSM 244 / SL1)</name>
    <name type="common">Ectothiorhodospira halophila (strain DSM 244 / SL1)</name>
    <dbReference type="NCBI Taxonomy" id="349124"/>
    <lineage>
        <taxon>Bacteria</taxon>
        <taxon>Pseudomonadati</taxon>
        <taxon>Pseudomonadota</taxon>
        <taxon>Gammaproteobacteria</taxon>
        <taxon>Chromatiales</taxon>
        <taxon>Ectothiorhodospiraceae</taxon>
        <taxon>Halorhodospira</taxon>
    </lineage>
</organism>
<dbReference type="RefSeq" id="WP_011813320.1">
    <property type="nucleotide sequence ID" value="NC_008789.1"/>
</dbReference>
<dbReference type="PANTHER" id="PTHR42792">
    <property type="entry name" value="FLAGELLIN"/>
    <property type="match status" value="1"/>
</dbReference>
<evidence type="ECO:0000259" key="7">
    <source>
        <dbReference type="Pfam" id="PF00669"/>
    </source>
</evidence>
<dbReference type="GO" id="GO:0071973">
    <property type="term" value="P:bacterial-type flagellum-dependent cell motility"/>
    <property type="evidence" value="ECO:0007669"/>
    <property type="project" value="InterPro"/>
</dbReference>
<keyword evidence="5" id="KW-0975">Bacterial flagellum</keyword>
<dbReference type="Proteomes" id="UP000000647">
    <property type="component" value="Chromosome"/>
</dbReference>
<keyword evidence="9" id="KW-0969">Cilium</keyword>
<evidence type="ECO:0000256" key="5">
    <source>
        <dbReference type="ARBA" id="ARBA00023143"/>
    </source>
</evidence>
<dbReference type="InterPro" id="IPR013384">
    <property type="entry name" value="Flagell_FlgL"/>
</dbReference>
<dbReference type="Pfam" id="PF00669">
    <property type="entry name" value="Flagellin_N"/>
    <property type="match status" value="1"/>
</dbReference>
<dbReference type="Pfam" id="PF00700">
    <property type="entry name" value="Flagellin_C"/>
    <property type="match status" value="1"/>
</dbReference>
<keyword evidence="9" id="KW-0282">Flagellum</keyword>